<dbReference type="RefSeq" id="WP_284131557.1">
    <property type="nucleotide sequence ID" value="NZ_JASKYM010000001.1"/>
</dbReference>
<comment type="caution">
    <text evidence="2">The sequence shown here is derived from an EMBL/GenBank/DDBJ whole genome shotgun (WGS) entry which is preliminary data.</text>
</comment>
<sequence>MQSKKAKALSGANNKRLTKHKPTNNAQNAAWADIDKLKAHSKVSIPSLSSVEEAKEWVDDGSKL</sequence>
<organism evidence="2 3">
    <name type="scientific">Romboutsia sedimentorum</name>
    <dbReference type="NCBI Taxonomy" id="1368474"/>
    <lineage>
        <taxon>Bacteria</taxon>
        <taxon>Bacillati</taxon>
        <taxon>Bacillota</taxon>
        <taxon>Clostridia</taxon>
        <taxon>Peptostreptococcales</taxon>
        <taxon>Peptostreptococcaceae</taxon>
        <taxon>Romboutsia</taxon>
    </lineage>
</organism>
<evidence type="ECO:0000313" key="2">
    <source>
        <dbReference type="EMBL" id="MDK2562587.1"/>
    </source>
</evidence>
<dbReference type="Pfam" id="PF12655">
    <property type="entry name" value="CDIF630_02480-like"/>
    <property type="match status" value="1"/>
</dbReference>
<dbReference type="Proteomes" id="UP001301012">
    <property type="component" value="Unassembled WGS sequence"/>
</dbReference>
<reference evidence="2 3" key="1">
    <citation type="submission" date="2023-05" db="EMBL/GenBank/DDBJ databases">
        <title>Rombocin, a short stable natural nisin variant, displays selective antimicrobial activity against Listeria monocytogenes and employs dual mode of action to kill target bacterial strains.</title>
        <authorList>
            <person name="Wambui J."/>
            <person name="Stephan R."/>
            <person name="Kuipers O.P."/>
        </authorList>
    </citation>
    <scope>NUCLEOTIDE SEQUENCE [LARGE SCALE GENOMIC DNA]</scope>
    <source>
        <strain evidence="2 3">RC002</strain>
    </source>
</reference>
<evidence type="ECO:0000256" key="1">
    <source>
        <dbReference type="SAM" id="MobiDB-lite"/>
    </source>
</evidence>
<gene>
    <name evidence="2" type="ORF">QOZ84_03420</name>
</gene>
<accession>A0ABT7E6S5</accession>
<feature type="region of interest" description="Disordered" evidence="1">
    <location>
        <begin position="1"/>
        <end position="30"/>
    </location>
</feature>
<dbReference type="InterPro" id="IPR024209">
    <property type="entry name" value="CDIF630_02480-like"/>
</dbReference>
<keyword evidence="3" id="KW-1185">Reference proteome</keyword>
<evidence type="ECO:0000313" key="3">
    <source>
        <dbReference type="Proteomes" id="UP001301012"/>
    </source>
</evidence>
<proteinExistence type="predicted"/>
<protein>
    <submittedName>
        <fullName evidence="2">DUF3787 domain-containing protein</fullName>
    </submittedName>
</protein>
<name>A0ABT7E6S5_9FIRM</name>
<dbReference type="EMBL" id="JASKYM010000001">
    <property type="protein sequence ID" value="MDK2562587.1"/>
    <property type="molecule type" value="Genomic_DNA"/>
</dbReference>